<dbReference type="EMBL" id="GBXM01032442">
    <property type="protein sequence ID" value="JAH76135.1"/>
    <property type="molecule type" value="Transcribed_RNA"/>
</dbReference>
<name>A0A0E9V172_ANGAN</name>
<dbReference type="EMBL" id="GBXM01036851">
    <property type="protein sequence ID" value="JAH71726.1"/>
    <property type="molecule type" value="Transcribed_RNA"/>
</dbReference>
<dbReference type="AlphaFoldDB" id="A0A0E9V172"/>
<accession>A0A0E9V172</accession>
<sequence length="55" mass="6354">MQCCVGRYNLVEGVYIPALTRTCPSSGVFPEGWMMRPKLLNKQMHMRWTDGETFS</sequence>
<protein>
    <submittedName>
        <fullName evidence="1">Uncharacterized protein</fullName>
    </submittedName>
</protein>
<reference evidence="1" key="2">
    <citation type="journal article" date="2015" name="Fish Shellfish Immunol.">
        <title>Early steps in the European eel (Anguilla anguilla)-Vibrio vulnificus interaction in the gills: Role of the RtxA13 toxin.</title>
        <authorList>
            <person name="Callol A."/>
            <person name="Pajuelo D."/>
            <person name="Ebbesson L."/>
            <person name="Teles M."/>
            <person name="MacKenzie S."/>
            <person name="Amaro C."/>
        </authorList>
    </citation>
    <scope>NUCLEOTIDE SEQUENCE</scope>
</reference>
<reference evidence="1" key="1">
    <citation type="submission" date="2014-11" db="EMBL/GenBank/DDBJ databases">
        <authorList>
            <person name="Amaro Gonzalez C."/>
        </authorList>
    </citation>
    <scope>NUCLEOTIDE SEQUENCE</scope>
</reference>
<organism evidence="1">
    <name type="scientific">Anguilla anguilla</name>
    <name type="common">European freshwater eel</name>
    <name type="synonym">Muraena anguilla</name>
    <dbReference type="NCBI Taxonomy" id="7936"/>
    <lineage>
        <taxon>Eukaryota</taxon>
        <taxon>Metazoa</taxon>
        <taxon>Chordata</taxon>
        <taxon>Craniata</taxon>
        <taxon>Vertebrata</taxon>
        <taxon>Euteleostomi</taxon>
        <taxon>Actinopterygii</taxon>
        <taxon>Neopterygii</taxon>
        <taxon>Teleostei</taxon>
        <taxon>Anguilliformes</taxon>
        <taxon>Anguillidae</taxon>
        <taxon>Anguilla</taxon>
    </lineage>
</organism>
<evidence type="ECO:0000313" key="1">
    <source>
        <dbReference type="EMBL" id="JAH71726.1"/>
    </source>
</evidence>
<proteinExistence type="predicted"/>